<dbReference type="Proteomes" id="UP000565205">
    <property type="component" value="Unassembled WGS sequence"/>
</dbReference>
<keyword evidence="1" id="KW-0489">Methyltransferase</keyword>
<dbReference type="PROSITE" id="PS00092">
    <property type="entry name" value="N6_MTASE"/>
    <property type="match status" value="1"/>
</dbReference>
<dbReference type="GO" id="GO:0003676">
    <property type="term" value="F:nucleic acid binding"/>
    <property type="evidence" value="ECO:0007669"/>
    <property type="project" value="InterPro"/>
</dbReference>
<organism evidence="1 3">
    <name type="scientific">Endobacter medicaginis</name>
    <dbReference type="NCBI Taxonomy" id="1181271"/>
    <lineage>
        <taxon>Bacteria</taxon>
        <taxon>Pseudomonadati</taxon>
        <taxon>Pseudomonadota</taxon>
        <taxon>Alphaproteobacteria</taxon>
        <taxon>Acetobacterales</taxon>
        <taxon>Acetobacteraceae</taxon>
        <taxon>Endobacter</taxon>
    </lineage>
</organism>
<dbReference type="AlphaFoldDB" id="A0A839V0K5"/>
<reference evidence="2 4" key="1">
    <citation type="submission" date="2020-06" db="EMBL/GenBank/DDBJ databases">
        <title>Description of novel acetic acid bacteria.</title>
        <authorList>
            <person name="Sombolestani A."/>
        </authorList>
    </citation>
    <scope>NUCLEOTIDE SEQUENCE [LARGE SCALE GENOMIC DNA]</scope>
    <source>
        <strain evidence="2 4">LMG 26838</strain>
    </source>
</reference>
<dbReference type="GO" id="GO:0032259">
    <property type="term" value="P:methylation"/>
    <property type="evidence" value="ECO:0007669"/>
    <property type="project" value="UniProtKB-KW"/>
</dbReference>
<proteinExistence type="predicted"/>
<reference evidence="1 3" key="2">
    <citation type="submission" date="2020-08" db="EMBL/GenBank/DDBJ databases">
        <title>Genomic Encyclopedia of Type Strains, Phase III (KMG-III): the genomes of soil and plant-associated and newly described type strains.</title>
        <authorList>
            <person name="Whitman W."/>
        </authorList>
    </citation>
    <scope>NUCLEOTIDE SEQUENCE [LARGE SCALE GENOMIC DNA]</scope>
    <source>
        <strain evidence="1 3">CECT 8088</strain>
    </source>
</reference>
<keyword evidence="3" id="KW-1185">Reference proteome</keyword>
<dbReference type="InterPro" id="IPR029063">
    <property type="entry name" value="SAM-dependent_MTases_sf"/>
</dbReference>
<evidence type="ECO:0000313" key="4">
    <source>
        <dbReference type="Proteomes" id="UP000565205"/>
    </source>
</evidence>
<dbReference type="Proteomes" id="UP000557688">
    <property type="component" value="Unassembled WGS sequence"/>
</dbReference>
<accession>A0A839V0K5</accession>
<sequence>MSIAAAMKVWADPEGDTFRLIHQGTLGVEASIAGFAERYSRGRTSHTLHVWWARRPHSAMRSLIFETACRNLSQANSEIAAKLAAGVEDGLKDAQAVLSADYQGQDGPAILDMFGGGGTIPFEAALLGARSHSIDYNALSVFIQTSNLVMSQLALRTHTSGELASIAERAGNALLEAVKARTDDLFDRSRGANGSVTFAYFWTYQHVCGSCGYEYLLSRRPWLAKRSGKSVSISIKPTRTGDDVVLSESADPAKVTRWASKGAGAACPKCSAAEKPSITALRDVSVAKGILNKKGGKTYSVGLAPALDDSALQTRIDGLLSELDTELPSTALPKWSGIVNPAIYGMNTHADMFNKRQTAVYLELCKALREQHADLRALYSNEVANYITSALSSLLDQFIDWNCRLSMWISQNEQVGRAFCGPGVSMLWDYVETDCLENGPANLWSKLSRIIGAIESTPKFDHLPSVSKGRAQELPFESASFDAIVTDPPYYDNMFYNILSDFFYAWKRLALAPIFPDSFAATRTDEDDELVASSIRQGSSDAAHDWYCEALGRALSEAARVLTDDGVLSFVYSHSSLRGWLAIVSAFRSSGLHIDTVEPLSIERRQRPRAMTSEAINTCVVLVARKQLSAPAPANLADIRARVVTDLETYGLPLENAGWASEDIGLALFSRAASYLANAKAVIGHDDELVLDGLSGIIKERYQSFKLQKRKSL</sequence>
<dbReference type="GO" id="GO:0008168">
    <property type="term" value="F:methyltransferase activity"/>
    <property type="evidence" value="ECO:0007669"/>
    <property type="project" value="UniProtKB-KW"/>
</dbReference>
<gene>
    <name evidence="1" type="ORF">FHR90_003392</name>
    <name evidence="2" type="ORF">HUK83_08750</name>
</gene>
<dbReference type="EMBL" id="JACHXV010000042">
    <property type="protein sequence ID" value="MBB3175536.1"/>
    <property type="molecule type" value="Genomic_DNA"/>
</dbReference>
<dbReference type="Gene3D" id="3.40.50.150">
    <property type="entry name" value="Vaccinia Virus protein VP39"/>
    <property type="match status" value="1"/>
</dbReference>
<evidence type="ECO:0000313" key="1">
    <source>
        <dbReference type="EMBL" id="MBB3175536.1"/>
    </source>
</evidence>
<keyword evidence="1" id="KW-0808">Transferase</keyword>
<dbReference type="EMBL" id="JABXXQ010000150">
    <property type="protein sequence ID" value="NVN30422.1"/>
    <property type="molecule type" value="Genomic_DNA"/>
</dbReference>
<dbReference type="SUPFAM" id="SSF53335">
    <property type="entry name" value="S-adenosyl-L-methionine-dependent methyltransferases"/>
    <property type="match status" value="2"/>
</dbReference>
<comment type="caution">
    <text evidence="1">The sequence shown here is derived from an EMBL/GenBank/DDBJ whole genome shotgun (WGS) entry which is preliminary data.</text>
</comment>
<evidence type="ECO:0000313" key="2">
    <source>
        <dbReference type="EMBL" id="NVN30422.1"/>
    </source>
</evidence>
<protein>
    <submittedName>
        <fullName evidence="2">DUF1156 domain-containing protein</fullName>
    </submittedName>
    <submittedName>
        <fullName evidence="1">Putative DNA methylase</fullName>
    </submittedName>
</protein>
<evidence type="ECO:0000313" key="3">
    <source>
        <dbReference type="Proteomes" id="UP000557688"/>
    </source>
</evidence>
<name>A0A839V0K5_9PROT</name>
<dbReference type="InterPro" id="IPR002052">
    <property type="entry name" value="DNA_methylase_N6_adenine_CS"/>
</dbReference>
<dbReference type="RefSeq" id="WP_176623945.1">
    <property type="nucleotide sequence ID" value="NZ_JABXXQ010000150.1"/>
</dbReference>